<reference evidence="7" key="1">
    <citation type="submission" date="2019-01" db="EMBL/GenBank/DDBJ databases">
        <title>Sinorhodobacter populi sp. nov. isolated from the symptomatic bark tissue of Populus euramericana canker.</title>
        <authorList>
            <person name="Xu G."/>
        </authorList>
    </citation>
    <scope>NUCLEOTIDE SEQUENCE [LARGE SCALE GENOMIC DNA]</scope>
    <source>
        <strain evidence="7">CGMCC 1.12963</strain>
    </source>
</reference>
<evidence type="ECO:0000256" key="4">
    <source>
        <dbReference type="ARBA" id="ARBA00023136"/>
    </source>
</evidence>
<keyword evidence="2 5" id="KW-0812">Transmembrane</keyword>
<organism evidence="7 8">
    <name type="scientific">Paenirhodobacter huangdaonensis</name>
    <dbReference type="NCBI Taxonomy" id="2501515"/>
    <lineage>
        <taxon>Bacteria</taxon>
        <taxon>Pseudomonadati</taxon>
        <taxon>Pseudomonadota</taxon>
        <taxon>Alphaproteobacteria</taxon>
        <taxon>Rhodobacterales</taxon>
        <taxon>Rhodobacter group</taxon>
        <taxon>Paenirhodobacter</taxon>
    </lineage>
</organism>
<protein>
    <recommendedName>
        <fullName evidence="6">Inositolphosphotransferase Aur1/Ipt1 domain-containing protein</fullName>
    </recommendedName>
</protein>
<evidence type="ECO:0000256" key="3">
    <source>
        <dbReference type="ARBA" id="ARBA00022989"/>
    </source>
</evidence>
<dbReference type="InterPro" id="IPR026841">
    <property type="entry name" value="Aur1/Ipt1"/>
</dbReference>
<feature type="transmembrane region" description="Helical" evidence="5">
    <location>
        <begin position="18"/>
        <end position="37"/>
    </location>
</feature>
<feature type="transmembrane region" description="Helical" evidence="5">
    <location>
        <begin position="308"/>
        <end position="325"/>
    </location>
</feature>
<comment type="caution">
    <text evidence="7">The sequence shown here is derived from an EMBL/GenBank/DDBJ whole genome shotgun (WGS) entry which is preliminary data.</text>
</comment>
<keyword evidence="8" id="KW-1185">Reference proteome</keyword>
<evidence type="ECO:0000313" key="7">
    <source>
        <dbReference type="EMBL" id="RWR53393.1"/>
    </source>
</evidence>
<dbReference type="AlphaFoldDB" id="A0A443LWC5"/>
<evidence type="ECO:0000259" key="6">
    <source>
        <dbReference type="Pfam" id="PF14378"/>
    </source>
</evidence>
<keyword evidence="3 5" id="KW-1133">Transmembrane helix</keyword>
<evidence type="ECO:0000256" key="1">
    <source>
        <dbReference type="ARBA" id="ARBA00004141"/>
    </source>
</evidence>
<dbReference type="PANTHER" id="PTHR31310:SF7">
    <property type="entry name" value="PA-PHOSPHATASE RELATED-FAMILY PROTEIN DDB_G0268928"/>
    <property type="match status" value="1"/>
</dbReference>
<evidence type="ECO:0000313" key="8">
    <source>
        <dbReference type="Proteomes" id="UP000288071"/>
    </source>
</evidence>
<gene>
    <name evidence="7" type="ORF">EOW66_06705</name>
</gene>
<feature type="domain" description="Inositolphosphotransferase Aur1/Ipt1" evidence="6">
    <location>
        <begin position="121"/>
        <end position="319"/>
    </location>
</feature>
<proteinExistence type="predicted"/>
<feature type="transmembrane region" description="Helical" evidence="5">
    <location>
        <begin position="282"/>
        <end position="302"/>
    </location>
</feature>
<comment type="subcellular location">
    <subcellularLocation>
        <location evidence="1">Membrane</location>
        <topology evidence="1">Multi-pass membrane protein</topology>
    </subcellularLocation>
</comment>
<dbReference type="RefSeq" id="WP_128155655.1">
    <property type="nucleotide sequence ID" value="NZ_JBHSOM010000009.1"/>
</dbReference>
<feature type="transmembrane region" description="Helical" evidence="5">
    <location>
        <begin position="57"/>
        <end position="76"/>
    </location>
</feature>
<feature type="transmembrane region" description="Helical" evidence="5">
    <location>
        <begin position="88"/>
        <end position="105"/>
    </location>
</feature>
<dbReference type="InterPro" id="IPR052185">
    <property type="entry name" value="IPC_Synthase-Related"/>
</dbReference>
<dbReference type="Pfam" id="PF14378">
    <property type="entry name" value="PAP2_3"/>
    <property type="match status" value="1"/>
</dbReference>
<feature type="transmembrane region" description="Helical" evidence="5">
    <location>
        <begin position="183"/>
        <end position="209"/>
    </location>
</feature>
<reference evidence="7" key="2">
    <citation type="submission" date="2019-01" db="EMBL/GenBank/DDBJ databases">
        <authorList>
            <person name="Li Y."/>
        </authorList>
    </citation>
    <scope>NUCLEOTIDE SEQUENCE [LARGE SCALE GENOMIC DNA]</scope>
    <source>
        <strain evidence="7">CGMCC 1.12963</strain>
    </source>
</reference>
<name>A0A443LWC5_9RHOB</name>
<feature type="transmembrane region" description="Helical" evidence="5">
    <location>
        <begin position="152"/>
        <end position="171"/>
    </location>
</feature>
<evidence type="ECO:0000256" key="2">
    <source>
        <dbReference type="ARBA" id="ARBA00022692"/>
    </source>
</evidence>
<dbReference type="EMBL" id="SAVA01000003">
    <property type="protein sequence ID" value="RWR53393.1"/>
    <property type="molecule type" value="Genomic_DNA"/>
</dbReference>
<dbReference type="PANTHER" id="PTHR31310">
    <property type="match status" value="1"/>
</dbReference>
<accession>A0A443LWC5</accession>
<sequence>MREGSGIGIARDINMQGIFRASIAYALSALALTGWLYGDAARLIWEAGATVHASAGMMIGAAGQIWPWLLIGFALLGRRRIVARMAPLVFVTGATLLLTFGFSFAKNAIPVLVPYYADAALAAFDNWLHFGRDPWRIAHDLLGDRGPGGMPWLYLMVWGLCAIGFPVVVAATDPDFARARRYLWLFFASWLGIGNVLALAGSSVGPVYYDRLTGTERFGELTQALAASGLSETGIGVIQERLWHRYLGGGLDFGLGISAFPSMHVAVATIVALYLAERSRWLAPLGGLFLLSIFFVSVYTGYHYAVDGYVACLVVLAGHVGLRHLSGVKKRKNVAHSRCVTIASFRQVS</sequence>
<dbReference type="Proteomes" id="UP000288071">
    <property type="component" value="Unassembled WGS sequence"/>
</dbReference>
<dbReference type="GO" id="GO:0016020">
    <property type="term" value="C:membrane"/>
    <property type="evidence" value="ECO:0007669"/>
    <property type="project" value="UniProtKB-SubCell"/>
</dbReference>
<keyword evidence="4 5" id="KW-0472">Membrane</keyword>
<evidence type="ECO:0000256" key="5">
    <source>
        <dbReference type="SAM" id="Phobius"/>
    </source>
</evidence>
<feature type="transmembrane region" description="Helical" evidence="5">
    <location>
        <begin position="253"/>
        <end position="275"/>
    </location>
</feature>